<sequence>MNKSITLWRRNVKVSTDDACTTIASYSLPGYVPGPYEQQKSLGTRGPLNYIPSLQSLCIRQLIPFPDQIYTMGIFSLPYEPPETRGDYDILHELIPEFWYVLQTRDNSFLKCVDPRLWAVVVQVYTGLPEVFRTYNIPLSDLHVPLLQQIPSTSRFSLVTILSLYGCEHVDDNTVVELRDMHGLAGLNVGGTALSSWGLSRFSKLLRHADLQDQNYGRRLVGPWELRILSLRNCMNVDDDVYKNLKLFPLLSVVDLRGTRCTPSSYRTSGFKPSEERALFSPTPLEDSLMHLSKCPISPGTSEPLHTTPTFYAHPQPFYLRINSLNHAPTPVPRTSLSDIDDFIAGSPPRKRDVFMGNGMEDRVWTAQSHSSDRRLTTNDILAVAGLESRRMSAEASVLAFYATNHYHYDSERLPSLGDLPPDQTFSTGRQKPMAGLTLYRPPRPWADIELIARGKSASGASTGKQASIPAKRPRMEIDEALMGANEAKRKGQAQKAVNALWGMVERRKSAPECVSTTTPKAVVNVVGNPFLRKVASMRSSLDGGLVKFVVDQDVPDTNTEKAISTEDSLETVEKSILPVPPPTTKPLKPISTFSVPNHPLEPPKLKSKSSKTKFSKSVENIRQMKLPVFAEEAAKSSKRTSRSILGSAGAAGGGSADSAKFSSSVDSDHVGDPVKEIGRVVHAKRKKKSGFDWKGWSTSINHGQ</sequence>
<dbReference type="Proteomes" id="UP001055072">
    <property type="component" value="Unassembled WGS sequence"/>
</dbReference>
<reference evidence="1" key="1">
    <citation type="journal article" date="2021" name="Environ. Microbiol.">
        <title>Gene family expansions and transcriptome signatures uncover fungal adaptations to wood decay.</title>
        <authorList>
            <person name="Hage H."/>
            <person name="Miyauchi S."/>
            <person name="Viragh M."/>
            <person name="Drula E."/>
            <person name="Min B."/>
            <person name="Chaduli D."/>
            <person name="Navarro D."/>
            <person name="Favel A."/>
            <person name="Norest M."/>
            <person name="Lesage-Meessen L."/>
            <person name="Balint B."/>
            <person name="Merenyi Z."/>
            <person name="de Eugenio L."/>
            <person name="Morin E."/>
            <person name="Martinez A.T."/>
            <person name="Baldrian P."/>
            <person name="Stursova M."/>
            <person name="Martinez M.J."/>
            <person name="Novotny C."/>
            <person name="Magnuson J.K."/>
            <person name="Spatafora J.W."/>
            <person name="Maurice S."/>
            <person name="Pangilinan J."/>
            <person name="Andreopoulos W."/>
            <person name="LaButti K."/>
            <person name="Hundley H."/>
            <person name="Na H."/>
            <person name="Kuo A."/>
            <person name="Barry K."/>
            <person name="Lipzen A."/>
            <person name="Henrissat B."/>
            <person name="Riley R."/>
            <person name="Ahrendt S."/>
            <person name="Nagy L.G."/>
            <person name="Grigoriev I.V."/>
            <person name="Martin F."/>
            <person name="Rosso M.N."/>
        </authorList>
    </citation>
    <scope>NUCLEOTIDE SEQUENCE</scope>
    <source>
        <strain evidence="1">CBS 384.51</strain>
    </source>
</reference>
<dbReference type="EMBL" id="MU274901">
    <property type="protein sequence ID" value="KAI0093657.1"/>
    <property type="molecule type" value="Genomic_DNA"/>
</dbReference>
<evidence type="ECO:0000313" key="2">
    <source>
        <dbReference type="Proteomes" id="UP001055072"/>
    </source>
</evidence>
<keyword evidence="2" id="KW-1185">Reference proteome</keyword>
<proteinExistence type="predicted"/>
<organism evidence="1 2">
    <name type="scientific">Irpex rosettiformis</name>
    <dbReference type="NCBI Taxonomy" id="378272"/>
    <lineage>
        <taxon>Eukaryota</taxon>
        <taxon>Fungi</taxon>
        <taxon>Dikarya</taxon>
        <taxon>Basidiomycota</taxon>
        <taxon>Agaricomycotina</taxon>
        <taxon>Agaricomycetes</taxon>
        <taxon>Polyporales</taxon>
        <taxon>Irpicaceae</taxon>
        <taxon>Irpex</taxon>
    </lineage>
</organism>
<accession>A0ACB8UH17</accession>
<evidence type="ECO:0000313" key="1">
    <source>
        <dbReference type="EMBL" id="KAI0093657.1"/>
    </source>
</evidence>
<protein>
    <submittedName>
        <fullName evidence="1">Uncharacterized protein</fullName>
    </submittedName>
</protein>
<name>A0ACB8UH17_9APHY</name>
<gene>
    <name evidence="1" type="ORF">BDY19DRAFT_265859</name>
</gene>
<comment type="caution">
    <text evidence="1">The sequence shown here is derived from an EMBL/GenBank/DDBJ whole genome shotgun (WGS) entry which is preliminary data.</text>
</comment>